<dbReference type="InterPro" id="IPR005064">
    <property type="entry name" value="BUG"/>
</dbReference>
<name>A0A9X2AM61_9BURK</name>
<dbReference type="PANTHER" id="PTHR42928">
    <property type="entry name" value="TRICARBOXYLATE-BINDING PROTEIN"/>
    <property type="match status" value="1"/>
</dbReference>
<keyword evidence="2" id="KW-0732">Signal</keyword>
<dbReference type="PANTHER" id="PTHR42928:SF5">
    <property type="entry name" value="BLR1237 PROTEIN"/>
    <property type="match status" value="1"/>
</dbReference>
<dbReference type="PIRSF" id="PIRSF017082">
    <property type="entry name" value="YflP"/>
    <property type="match status" value="1"/>
</dbReference>
<accession>A0A9X2AM61</accession>
<dbReference type="Proteomes" id="UP001139447">
    <property type="component" value="Unassembled WGS sequence"/>
</dbReference>
<dbReference type="CDD" id="cd07012">
    <property type="entry name" value="PBP2_Bug_TTT"/>
    <property type="match status" value="1"/>
</dbReference>
<feature type="signal peptide" evidence="2">
    <location>
        <begin position="1"/>
        <end position="31"/>
    </location>
</feature>
<dbReference type="InterPro" id="IPR042100">
    <property type="entry name" value="Bug_dom1"/>
</dbReference>
<evidence type="ECO:0000256" key="2">
    <source>
        <dbReference type="SAM" id="SignalP"/>
    </source>
</evidence>
<protein>
    <submittedName>
        <fullName evidence="3">Tripartite tricarboxylate transporter substrate binding protein</fullName>
    </submittedName>
</protein>
<dbReference type="RefSeq" id="WP_243305960.1">
    <property type="nucleotide sequence ID" value="NZ_JALGBI010000001.1"/>
</dbReference>
<feature type="chain" id="PRO_5040896555" evidence="2">
    <location>
        <begin position="32"/>
        <end position="330"/>
    </location>
</feature>
<sequence>MNIYRRQLISMLPGAAAAACLGPALSTLACADEPVRLVIPFPAGGVTDAVGRKVADGLRELWGTMVLVENRGGGSGIVAANAVKGVPADGRTLFFGYAGTHAANASLFKNLPYNPVADFTPIGMIADTALLILASASAPYKDLAGLIAYAKANPGKLSFATTGIGSPSHLALEWLKAREGLSITSVPYTSSLAQLVPDLISGRTDGYFAAPLGVTQHMKTGKLRALALTADARLPGLEEVPTTAEAGLPGFLYSSWFGLLAAGKIPAAKAKAEAMSKDLQTVIRSAAFRQWCQERFMRPLPTTGAEFASFMAKETEFLRQIIVTAKVTLD</sequence>
<dbReference type="Gene3D" id="3.40.190.10">
    <property type="entry name" value="Periplasmic binding protein-like II"/>
    <property type="match status" value="1"/>
</dbReference>
<dbReference type="Pfam" id="PF03401">
    <property type="entry name" value="TctC"/>
    <property type="match status" value="1"/>
</dbReference>
<gene>
    <name evidence="3" type="ORF">MMF98_09110</name>
</gene>
<dbReference type="InterPro" id="IPR006311">
    <property type="entry name" value="TAT_signal"/>
</dbReference>
<dbReference type="PROSITE" id="PS51257">
    <property type="entry name" value="PROKAR_LIPOPROTEIN"/>
    <property type="match status" value="1"/>
</dbReference>
<keyword evidence="4" id="KW-1185">Reference proteome</keyword>
<comment type="similarity">
    <text evidence="1">Belongs to the UPF0065 (bug) family.</text>
</comment>
<dbReference type="EMBL" id="JALGBI010000001">
    <property type="protein sequence ID" value="MCJ0763368.1"/>
    <property type="molecule type" value="Genomic_DNA"/>
</dbReference>
<dbReference type="AlphaFoldDB" id="A0A9X2AM61"/>
<reference evidence="3" key="1">
    <citation type="submission" date="2022-03" db="EMBL/GenBank/DDBJ databases">
        <authorList>
            <person name="Woo C.Y."/>
        </authorList>
    </citation>
    <scope>NUCLEOTIDE SEQUENCE</scope>
    <source>
        <strain evidence="3">CYS-02</strain>
    </source>
</reference>
<comment type="caution">
    <text evidence="3">The sequence shown here is derived from an EMBL/GenBank/DDBJ whole genome shotgun (WGS) entry which is preliminary data.</text>
</comment>
<proteinExistence type="inferred from homology"/>
<dbReference type="SUPFAM" id="SSF53850">
    <property type="entry name" value="Periplasmic binding protein-like II"/>
    <property type="match status" value="1"/>
</dbReference>
<evidence type="ECO:0000313" key="4">
    <source>
        <dbReference type="Proteomes" id="UP001139447"/>
    </source>
</evidence>
<dbReference type="Gene3D" id="3.40.190.150">
    <property type="entry name" value="Bordetella uptake gene, domain 1"/>
    <property type="match status" value="1"/>
</dbReference>
<organism evidence="3 4">
    <name type="scientific">Variovorax terrae</name>
    <dbReference type="NCBI Taxonomy" id="2923278"/>
    <lineage>
        <taxon>Bacteria</taxon>
        <taxon>Pseudomonadati</taxon>
        <taxon>Pseudomonadota</taxon>
        <taxon>Betaproteobacteria</taxon>
        <taxon>Burkholderiales</taxon>
        <taxon>Comamonadaceae</taxon>
        <taxon>Variovorax</taxon>
    </lineage>
</organism>
<evidence type="ECO:0000256" key="1">
    <source>
        <dbReference type="ARBA" id="ARBA00006987"/>
    </source>
</evidence>
<evidence type="ECO:0000313" key="3">
    <source>
        <dbReference type="EMBL" id="MCJ0763368.1"/>
    </source>
</evidence>
<dbReference type="PROSITE" id="PS51318">
    <property type="entry name" value="TAT"/>
    <property type="match status" value="1"/>
</dbReference>